<dbReference type="Pfam" id="PF00891">
    <property type="entry name" value="Methyltransf_2"/>
    <property type="match status" value="1"/>
</dbReference>
<dbReference type="InterPro" id="IPR029063">
    <property type="entry name" value="SAM-dependent_MTases_sf"/>
</dbReference>
<organism evidence="7 8">
    <name type="scientific">Chroogloeocystis siderophila 5.2 s.c.1</name>
    <dbReference type="NCBI Taxonomy" id="247279"/>
    <lineage>
        <taxon>Bacteria</taxon>
        <taxon>Bacillati</taxon>
        <taxon>Cyanobacteriota</taxon>
        <taxon>Cyanophyceae</taxon>
        <taxon>Oscillatoriophycideae</taxon>
        <taxon>Chroococcales</taxon>
        <taxon>Chroococcaceae</taxon>
        <taxon>Chroogloeocystis</taxon>
    </lineage>
</organism>
<reference evidence="7 8" key="1">
    <citation type="submission" date="2016-11" db="EMBL/GenBank/DDBJ databases">
        <title>Draft Genome Sequences of Nine Cyanobacterial Strains from Diverse Habitats.</title>
        <authorList>
            <person name="Zhu T."/>
            <person name="Hou S."/>
            <person name="Lu X."/>
            <person name="Hess W.R."/>
        </authorList>
    </citation>
    <scope>NUCLEOTIDE SEQUENCE [LARGE SCALE GENOMIC DNA]</scope>
    <source>
        <strain evidence="7 8">5.2 s.c.1</strain>
    </source>
</reference>
<dbReference type="SUPFAM" id="SSF46785">
    <property type="entry name" value="Winged helix' DNA-binding domain"/>
    <property type="match status" value="1"/>
</dbReference>
<dbReference type="Proteomes" id="UP000185984">
    <property type="component" value="Unassembled WGS sequence"/>
</dbReference>
<dbReference type="GO" id="GO:0046983">
    <property type="term" value="F:protein dimerization activity"/>
    <property type="evidence" value="ECO:0007669"/>
    <property type="project" value="InterPro"/>
</dbReference>
<dbReference type="OrthoDB" id="7418600at2"/>
<comment type="caution">
    <text evidence="7">The sequence shown here is derived from an EMBL/GenBank/DDBJ whole genome shotgun (WGS) entry which is preliminary data.</text>
</comment>
<evidence type="ECO:0000256" key="3">
    <source>
        <dbReference type="ARBA" id="ARBA00022691"/>
    </source>
</evidence>
<dbReference type="SUPFAM" id="SSF53335">
    <property type="entry name" value="S-adenosyl-L-methionine-dependent methyltransferases"/>
    <property type="match status" value="1"/>
</dbReference>
<evidence type="ECO:0000256" key="1">
    <source>
        <dbReference type="ARBA" id="ARBA00022603"/>
    </source>
</evidence>
<proteinExistence type="predicted"/>
<dbReference type="PROSITE" id="PS51683">
    <property type="entry name" value="SAM_OMT_II"/>
    <property type="match status" value="1"/>
</dbReference>
<dbReference type="PANTHER" id="PTHR43712">
    <property type="entry name" value="PUTATIVE (AFU_ORTHOLOGUE AFUA_4G14580)-RELATED"/>
    <property type="match status" value="1"/>
</dbReference>
<evidence type="ECO:0008006" key="9">
    <source>
        <dbReference type="Google" id="ProtNLM"/>
    </source>
</evidence>
<dbReference type="AlphaFoldDB" id="A0A1U7HQG8"/>
<evidence type="ECO:0000259" key="5">
    <source>
        <dbReference type="Pfam" id="PF00891"/>
    </source>
</evidence>
<dbReference type="PIRSF" id="PIRSF005739">
    <property type="entry name" value="O-mtase"/>
    <property type="match status" value="1"/>
</dbReference>
<dbReference type="Gene3D" id="1.10.287.1350">
    <property type="match status" value="1"/>
</dbReference>
<accession>A0A1U7HQG8</accession>
<dbReference type="EMBL" id="MRCC01000009">
    <property type="protein sequence ID" value="OKH25832.1"/>
    <property type="molecule type" value="Genomic_DNA"/>
</dbReference>
<dbReference type="Gene3D" id="3.40.50.150">
    <property type="entry name" value="Vaccinia Virus protein VP39"/>
    <property type="match status" value="1"/>
</dbReference>
<dbReference type="GO" id="GO:0032259">
    <property type="term" value="P:methylation"/>
    <property type="evidence" value="ECO:0007669"/>
    <property type="project" value="UniProtKB-KW"/>
</dbReference>
<dbReference type="InterPro" id="IPR001077">
    <property type="entry name" value="COMT_C"/>
</dbReference>
<keyword evidence="1" id="KW-0489">Methyltransferase</keyword>
<evidence type="ECO:0000256" key="4">
    <source>
        <dbReference type="PIRSR" id="PIRSR005739-1"/>
    </source>
</evidence>
<evidence type="ECO:0000259" key="6">
    <source>
        <dbReference type="Pfam" id="PF08100"/>
    </source>
</evidence>
<evidence type="ECO:0000313" key="7">
    <source>
        <dbReference type="EMBL" id="OKH25832.1"/>
    </source>
</evidence>
<dbReference type="Pfam" id="PF08100">
    <property type="entry name" value="Dimerisation"/>
    <property type="match status" value="1"/>
</dbReference>
<gene>
    <name evidence="7" type="ORF">NIES1031_12640</name>
</gene>
<keyword evidence="8" id="KW-1185">Reference proteome</keyword>
<dbReference type="InterPro" id="IPR036390">
    <property type="entry name" value="WH_DNA-bd_sf"/>
</dbReference>
<protein>
    <recommendedName>
        <fullName evidence="9">Methyltransferase</fullName>
    </recommendedName>
</protein>
<dbReference type="PANTHER" id="PTHR43712:SF2">
    <property type="entry name" value="O-METHYLTRANSFERASE CICE"/>
    <property type="match status" value="1"/>
</dbReference>
<dbReference type="STRING" id="247279.NIES1031_12640"/>
<feature type="domain" description="O-methyltransferase dimerisation" evidence="6">
    <location>
        <begin position="30"/>
        <end position="104"/>
    </location>
</feature>
<dbReference type="GO" id="GO:0008171">
    <property type="term" value="F:O-methyltransferase activity"/>
    <property type="evidence" value="ECO:0007669"/>
    <property type="project" value="InterPro"/>
</dbReference>
<keyword evidence="2" id="KW-0808">Transferase</keyword>
<evidence type="ECO:0000256" key="2">
    <source>
        <dbReference type="ARBA" id="ARBA00022679"/>
    </source>
</evidence>
<name>A0A1U7HQG8_9CHRO</name>
<dbReference type="InterPro" id="IPR016461">
    <property type="entry name" value="COMT-like"/>
</dbReference>
<evidence type="ECO:0000313" key="8">
    <source>
        <dbReference type="Proteomes" id="UP000185984"/>
    </source>
</evidence>
<dbReference type="Gene3D" id="1.10.10.10">
    <property type="entry name" value="Winged helix-like DNA-binding domain superfamily/Winged helix DNA-binding domain"/>
    <property type="match status" value="1"/>
</dbReference>
<feature type="active site" description="Proton acceptor" evidence="4">
    <location>
        <position position="266"/>
    </location>
</feature>
<dbReference type="InterPro" id="IPR012967">
    <property type="entry name" value="COMT_dimerisation"/>
</dbReference>
<keyword evidence="3" id="KW-0949">S-adenosyl-L-methionine</keyword>
<sequence>MVSSQHKTSDVTIPRPPVAQGVPPQVKILQMMNAYRLAQSISVAAKLGIADLLTQPQSVTALAQTTATHEQSLYRLLRVLVSFDIFTEDENGLFHLTPRGTLLQTNVSNSLRDYAIVVGEMWHWRMWGGILHSIKTGEPAFDQIFGMEFQEYYQQNPEVAKNFDGAMVSALAMTDVAILANYDFTSFYRVIDIGTGGQGDGKLIASILKNNSAQQGVYFDTSTRIEQVKRLIEVTGLSDRCELVTGDIFESFPPNGDIYIIKNLIHDYDDDRAITILKNCRQAIAAHGKLLLIEMVIPPGNEPSLGKILDVEALIMSAGAVERTQEQYQQLLAAAGFQLTNIISSRSPMSIIESIPA</sequence>
<dbReference type="RefSeq" id="WP_073549734.1">
    <property type="nucleotide sequence ID" value="NZ_CAWMVK010000043.1"/>
</dbReference>
<dbReference type="CDD" id="cd02440">
    <property type="entry name" value="AdoMet_MTases"/>
    <property type="match status" value="1"/>
</dbReference>
<feature type="domain" description="O-methyltransferase C-terminal" evidence="5">
    <location>
        <begin position="133"/>
        <end position="338"/>
    </location>
</feature>
<dbReference type="InterPro" id="IPR036388">
    <property type="entry name" value="WH-like_DNA-bd_sf"/>
</dbReference>